<protein>
    <submittedName>
        <fullName evidence="1">Uncharacterized protein</fullName>
    </submittedName>
</protein>
<reference evidence="1" key="1">
    <citation type="journal article" date="2020" name="Stud. Mycol.">
        <title>101 Dothideomycetes genomes: a test case for predicting lifestyles and emergence of pathogens.</title>
        <authorList>
            <person name="Haridas S."/>
            <person name="Albert R."/>
            <person name="Binder M."/>
            <person name="Bloem J."/>
            <person name="Labutti K."/>
            <person name="Salamov A."/>
            <person name="Andreopoulos B."/>
            <person name="Baker S."/>
            <person name="Barry K."/>
            <person name="Bills G."/>
            <person name="Bluhm B."/>
            <person name="Cannon C."/>
            <person name="Castanera R."/>
            <person name="Culley D."/>
            <person name="Daum C."/>
            <person name="Ezra D."/>
            <person name="Gonzalez J."/>
            <person name="Henrissat B."/>
            <person name="Kuo A."/>
            <person name="Liang C."/>
            <person name="Lipzen A."/>
            <person name="Lutzoni F."/>
            <person name="Magnuson J."/>
            <person name="Mondo S."/>
            <person name="Nolan M."/>
            <person name="Ohm R."/>
            <person name="Pangilinan J."/>
            <person name="Park H.-J."/>
            <person name="Ramirez L."/>
            <person name="Alfaro M."/>
            <person name="Sun H."/>
            <person name="Tritt A."/>
            <person name="Yoshinaga Y."/>
            <person name="Zwiers L.-H."/>
            <person name="Turgeon B."/>
            <person name="Goodwin S."/>
            <person name="Spatafora J."/>
            <person name="Crous P."/>
            <person name="Grigoriev I."/>
        </authorList>
    </citation>
    <scope>NUCLEOTIDE SEQUENCE</scope>
    <source>
        <strain evidence="1">ATCC 74209</strain>
    </source>
</reference>
<keyword evidence="2" id="KW-1185">Reference proteome</keyword>
<sequence length="60" mass="7118">MVKPLLEHPMFFLKLWIILGFPILLFLVQGFEGPFERIVAHECSYSYCLFFLSPFFDDNT</sequence>
<dbReference type="Proteomes" id="UP000799536">
    <property type="component" value="Unassembled WGS sequence"/>
</dbReference>
<organism evidence="1 2">
    <name type="scientific">Delitschia confertaspora ATCC 74209</name>
    <dbReference type="NCBI Taxonomy" id="1513339"/>
    <lineage>
        <taxon>Eukaryota</taxon>
        <taxon>Fungi</taxon>
        <taxon>Dikarya</taxon>
        <taxon>Ascomycota</taxon>
        <taxon>Pezizomycotina</taxon>
        <taxon>Dothideomycetes</taxon>
        <taxon>Pleosporomycetidae</taxon>
        <taxon>Pleosporales</taxon>
        <taxon>Delitschiaceae</taxon>
        <taxon>Delitschia</taxon>
    </lineage>
</organism>
<proteinExistence type="predicted"/>
<name>A0A9P4MM67_9PLEO</name>
<evidence type="ECO:0000313" key="2">
    <source>
        <dbReference type="Proteomes" id="UP000799536"/>
    </source>
</evidence>
<accession>A0A9P4MM67</accession>
<evidence type="ECO:0000313" key="1">
    <source>
        <dbReference type="EMBL" id="KAF2197964.1"/>
    </source>
</evidence>
<dbReference type="AlphaFoldDB" id="A0A9P4MM67"/>
<dbReference type="EMBL" id="ML994182">
    <property type="protein sequence ID" value="KAF2197964.1"/>
    <property type="molecule type" value="Genomic_DNA"/>
</dbReference>
<gene>
    <name evidence="1" type="ORF">GQ43DRAFT_443772</name>
</gene>
<comment type="caution">
    <text evidence="1">The sequence shown here is derived from an EMBL/GenBank/DDBJ whole genome shotgun (WGS) entry which is preliminary data.</text>
</comment>